<evidence type="ECO:0000256" key="4">
    <source>
        <dbReference type="ARBA" id="ARBA00023471"/>
    </source>
</evidence>
<protein>
    <recommendedName>
        <fullName evidence="4">siroheme decarboxylase</fullName>
        <ecNumber evidence="4">4.1.1.111</ecNumber>
    </recommendedName>
</protein>
<dbReference type="EMBL" id="LAZR01001120">
    <property type="protein sequence ID" value="KKN50330.1"/>
    <property type="molecule type" value="Genomic_DNA"/>
</dbReference>
<comment type="catalytic activity">
    <reaction evidence="5">
        <text>siroheme + 2 H(+) = 12,18-didecarboxysiroheme + 2 CO2</text>
        <dbReference type="Rhea" id="RHEA:19093"/>
        <dbReference type="ChEBI" id="CHEBI:15378"/>
        <dbReference type="ChEBI" id="CHEBI:16526"/>
        <dbReference type="ChEBI" id="CHEBI:60052"/>
        <dbReference type="ChEBI" id="CHEBI:140497"/>
        <dbReference type="EC" id="4.1.1.111"/>
    </reaction>
</comment>
<dbReference type="InterPro" id="IPR040523">
    <property type="entry name" value="AsnC_trans_reg2"/>
</dbReference>
<accession>A0A0F9R162</accession>
<evidence type="ECO:0000256" key="2">
    <source>
        <dbReference type="ARBA" id="ARBA00023444"/>
    </source>
</evidence>
<organism evidence="8">
    <name type="scientific">marine sediment metagenome</name>
    <dbReference type="NCBI Taxonomy" id="412755"/>
    <lineage>
        <taxon>unclassified sequences</taxon>
        <taxon>metagenomes</taxon>
        <taxon>ecological metagenomes</taxon>
    </lineage>
</organism>
<dbReference type="SUPFAM" id="SSF46785">
    <property type="entry name" value="Winged helix' DNA-binding domain"/>
    <property type="match status" value="1"/>
</dbReference>
<sequence>MTEGLDKIDIELMNLMQNYFPLSRHPYDDIAKRLGLKSNNVISRLKNLTEKGLIRKVGAIIAANKIGFKSILAAVSIPDEFIEEAASIINSYKGVTHNYLREGTPNIWFTLTEQDEETLLANLEEIENKLQSKVIHLPAEKIYKIGVKFDLR</sequence>
<evidence type="ECO:0000256" key="3">
    <source>
        <dbReference type="ARBA" id="ARBA00023457"/>
    </source>
</evidence>
<dbReference type="InterPro" id="IPR036388">
    <property type="entry name" value="WH-like_DNA-bd_sf"/>
</dbReference>
<reference evidence="8" key="1">
    <citation type="journal article" date="2015" name="Nature">
        <title>Complex archaea that bridge the gap between prokaryotes and eukaryotes.</title>
        <authorList>
            <person name="Spang A."/>
            <person name="Saw J.H."/>
            <person name="Jorgensen S.L."/>
            <person name="Zaremba-Niedzwiedzka K."/>
            <person name="Martijn J."/>
            <person name="Lind A.E."/>
            <person name="van Eijk R."/>
            <person name="Schleper C."/>
            <person name="Guy L."/>
            <person name="Ettema T.J."/>
        </authorList>
    </citation>
    <scope>NUCLEOTIDE SEQUENCE</scope>
</reference>
<dbReference type="PANTHER" id="PTHR43413">
    <property type="entry name" value="TRANSCRIPTIONAL REGULATOR, ASNC FAMILY"/>
    <property type="match status" value="1"/>
</dbReference>
<evidence type="ECO:0000313" key="8">
    <source>
        <dbReference type="EMBL" id="KKN50330.1"/>
    </source>
</evidence>
<dbReference type="InterPro" id="IPR019888">
    <property type="entry name" value="Tscrpt_reg_AsnC-like"/>
</dbReference>
<evidence type="ECO:0000256" key="5">
    <source>
        <dbReference type="ARBA" id="ARBA00048470"/>
    </source>
</evidence>
<feature type="domain" description="Siroheme decarboxylase AsnC-like ligand binding" evidence="6">
    <location>
        <begin position="65"/>
        <end position="144"/>
    </location>
</feature>
<name>A0A0F9R162_9ZZZZ</name>
<keyword evidence="1" id="KW-0456">Lyase</keyword>
<dbReference type="PANTHER" id="PTHR43413:SF1">
    <property type="entry name" value="SIROHEME DECARBOXYLASE NIRL SUBUNIT"/>
    <property type="match status" value="1"/>
</dbReference>
<dbReference type="AlphaFoldDB" id="A0A0F9R162"/>
<dbReference type="SMART" id="SM00344">
    <property type="entry name" value="HTH_ASNC"/>
    <property type="match status" value="1"/>
</dbReference>
<comment type="caution">
    <text evidence="8">The sequence shown here is derived from an EMBL/GenBank/DDBJ whole genome shotgun (WGS) entry which is preliminary data.</text>
</comment>
<evidence type="ECO:0000259" key="7">
    <source>
        <dbReference type="Pfam" id="PF22451"/>
    </source>
</evidence>
<dbReference type="Pfam" id="PF22451">
    <property type="entry name" value="NirdL-like_HTH"/>
    <property type="match status" value="1"/>
</dbReference>
<dbReference type="Gene3D" id="3.30.70.3460">
    <property type="match status" value="1"/>
</dbReference>
<dbReference type="Gene3D" id="1.10.10.10">
    <property type="entry name" value="Winged helix-like DNA-binding domain superfamily/Winged helix DNA-binding domain"/>
    <property type="match status" value="1"/>
</dbReference>
<dbReference type="Pfam" id="PF17805">
    <property type="entry name" value="AsnC_trans_reg2"/>
    <property type="match status" value="1"/>
</dbReference>
<dbReference type="InterPro" id="IPR036390">
    <property type="entry name" value="WH_DNA-bd_sf"/>
</dbReference>
<dbReference type="InterPro" id="IPR050684">
    <property type="entry name" value="HTH-Siroheme_Decarb"/>
</dbReference>
<feature type="domain" description="Siroheme decarboxylase NirL-like HTH" evidence="7">
    <location>
        <begin position="9"/>
        <end position="55"/>
    </location>
</feature>
<comment type="pathway">
    <text evidence="2">Porphyrin-containing compound metabolism.</text>
</comment>
<dbReference type="EC" id="4.1.1.111" evidence="4"/>
<evidence type="ECO:0000259" key="6">
    <source>
        <dbReference type="Pfam" id="PF17805"/>
    </source>
</evidence>
<gene>
    <name evidence="8" type="ORF">LCGC14_0633810</name>
</gene>
<evidence type="ECO:0000256" key="1">
    <source>
        <dbReference type="ARBA" id="ARBA00023239"/>
    </source>
</evidence>
<proteinExistence type="inferred from homology"/>
<dbReference type="GO" id="GO:0016829">
    <property type="term" value="F:lyase activity"/>
    <property type="evidence" value="ECO:0007669"/>
    <property type="project" value="UniProtKB-KW"/>
</dbReference>
<dbReference type="InterPro" id="IPR053953">
    <property type="entry name" value="NirdL-like_HTH"/>
</dbReference>
<comment type="similarity">
    <text evidence="3">Belongs to the Ahb/Nir family.</text>
</comment>